<comment type="caution">
    <text evidence="3">The sequence shown here is derived from an EMBL/GenBank/DDBJ whole genome shotgun (WGS) entry which is preliminary data.</text>
</comment>
<dbReference type="Proteomes" id="UP000648914">
    <property type="component" value="Unassembled WGS sequence"/>
</dbReference>
<keyword evidence="2" id="KW-0456">Lyase</keyword>
<dbReference type="Gene3D" id="1.10.12.10">
    <property type="entry name" value="Lyase 2-enoyl-coa Hydratase, Chain A, domain 2"/>
    <property type="match status" value="1"/>
</dbReference>
<reference evidence="3 4" key="1">
    <citation type="submission" date="2020-12" db="EMBL/GenBank/DDBJ databases">
        <title>Comparative genomic insights into the epidemiology and virulence of plant pathogenic Pseudomonads from Turkey.</title>
        <authorList>
            <person name="Dillon M."/>
            <person name="Ruiz-Bedoya T."/>
            <person name="Bendalovic-Torma C."/>
            <person name="Guttman K.M."/>
            <person name="Kwak H."/>
            <person name="Middleton M.A."/>
            <person name="Wang P.W."/>
            <person name="Horuz S."/>
            <person name="Aysan Y."/>
            <person name="Guttman D.S."/>
        </authorList>
    </citation>
    <scope>NUCLEOTIDE SEQUENCE [LARGE SCALE GENOMIC DNA]</scope>
    <source>
        <strain evidence="3 4">S5_IA_2b</strain>
    </source>
</reference>
<dbReference type="SUPFAM" id="SSF52096">
    <property type="entry name" value="ClpP/crotonase"/>
    <property type="match status" value="1"/>
</dbReference>
<accession>A0ABS0UM07</accession>
<dbReference type="CDD" id="cd06558">
    <property type="entry name" value="crotonase-like"/>
    <property type="match status" value="1"/>
</dbReference>
<evidence type="ECO:0000313" key="3">
    <source>
        <dbReference type="EMBL" id="MBI6566216.1"/>
    </source>
</evidence>
<dbReference type="RefSeq" id="WP_198721221.1">
    <property type="nucleotide sequence ID" value="NZ_JAEIKU010000167.1"/>
</dbReference>
<evidence type="ECO:0000313" key="4">
    <source>
        <dbReference type="Proteomes" id="UP000648914"/>
    </source>
</evidence>
<evidence type="ECO:0000256" key="1">
    <source>
        <dbReference type="ARBA" id="ARBA00005254"/>
    </source>
</evidence>
<dbReference type="EMBL" id="JAEILG010000044">
    <property type="protein sequence ID" value="MBI6566216.1"/>
    <property type="molecule type" value="Genomic_DNA"/>
</dbReference>
<dbReference type="InterPro" id="IPR014748">
    <property type="entry name" value="Enoyl-CoA_hydra_C"/>
</dbReference>
<proteinExistence type="inferred from homology"/>
<dbReference type="PANTHER" id="PTHR11941:SF54">
    <property type="entry name" value="ENOYL-COA HYDRATASE, MITOCHONDRIAL"/>
    <property type="match status" value="1"/>
</dbReference>
<organism evidence="3 4">
    <name type="scientific">Pseudomonas synxantha</name>
    <dbReference type="NCBI Taxonomy" id="47883"/>
    <lineage>
        <taxon>Bacteria</taxon>
        <taxon>Pseudomonadati</taxon>
        <taxon>Pseudomonadota</taxon>
        <taxon>Gammaproteobacteria</taxon>
        <taxon>Pseudomonadales</taxon>
        <taxon>Pseudomonadaceae</taxon>
        <taxon>Pseudomonas</taxon>
    </lineage>
</organism>
<dbReference type="InterPro" id="IPR029045">
    <property type="entry name" value="ClpP/crotonase-like_dom_sf"/>
</dbReference>
<dbReference type="InterPro" id="IPR001753">
    <property type="entry name" value="Enoyl-CoA_hydra/iso"/>
</dbReference>
<protein>
    <submittedName>
        <fullName evidence="3">Enoyl-CoA hydratase/isomerase family protein</fullName>
    </submittedName>
</protein>
<keyword evidence="4" id="KW-1185">Reference proteome</keyword>
<evidence type="ECO:0000256" key="2">
    <source>
        <dbReference type="ARBA" id="ARBA00023239"/>
    </source>
</evidence>
<dbReference type="Gene3D" id="3.90.226.10">
    <property type="entry name" value="2-enoyl-CoA Hydratase, Chain A, domain 1"/>
    <property type="match status" value="1"/>
</dbReference>
<comment type="similarity">
    <text evidence="1">Belongs to the enoyl-CoA hydratase/isomerase family.</text>
</comment>
<gene>
    <name evidence="3" type="ORF">YA0852_19190</name>
</gene>
<dbReference type="Pfam" id="PF00378">
    <property type="entry name" value="ECH_1"/>
    <property type="match status" value="1"/>
</dbReference>
<dbReference type="PANTHER" id="PTHR11941">
    <property type="entry name" value="ENOYL-COA HYDRATASE-RELATED"/>
    <property type="match status" value="1"/>
</dbReference>
<name>A0ABS0UM07_9PSED</name>
<sequence length="258" mass="27283">MTVRLHYADTVAVLTLDRPAALNALNAEMLAKLSDLLDEIAQGDARSVVIMGGGDRAFCAGADIVELRTRSAEQHLEAATYGQEVFSKLASLLIPTIAVIRGAALGGGLELALACTYRIALSNAKFGLPEIKLGLIPGYGGTQRLPKLIGASQAMELVLSGRIIDAQNALALGLVDKVTDDPLADPLRIARDYLNDQYKGHPAALHLAREAVRASTTLPLEAGLNMEARLFVLATQSADAVEGIDAFLTKRPAVFSGR</sequence>